<keyword evidence="3" id="KW-1185">Reference proteome</keyword>
<protein>
    <submittedName>
        <fullName evidence="2">Uncharacterized protein</fullName>
    </submittedName>
</protein>
<feature type="region of interest" description="Disordered" evidence="1">
    <location>
        <begin position="1"/>
        <end position="20"/>
    </location>
</feature>
<dbReference type="AlphaFoldDB" id="A0A1Q5UBZ6"/>
<name>A0A1Q5UBZ6_9EURO</name>
<dbReference type="EMBL" id="MNBE01000412">
    <property type="protein sequence ID" value="OKP10002.1"/>
    <property type="molecule type" value="Genomic_DNA"/>
</dbReference>
<proteinExistence type="predicted"/>
<evidence type="ECO:0000313" key="3">
    <source>
        <dbReference type="Proteomes" id="UP000186955"/>
    </source>
</evidence>
<dbReference type="Proteomes" id="UP000186955">
    <property type="component" value="Unassembled WGS sequence"/>
</dbReference>
<organism evidence="2 3">
    <name type="scientific">Penicillium subrubescens</name>
    <dbReference type="NCBI Taxonomy" id="1316194"/>
    <lineage>
        <taxon>Eukaryota</taxon>
        <taxon>Fungi</taxon>
        <taxon>Dikarya</taxon>
        <taxon>Ascomycota</taxon>
        <taxon>Pezizomycotina</taxon>
        <taxon>Eurotiomycetes</taxon>
        <taxon>Eurotiomycetidae</taxon>
        <taxon>Eurotiales</taxon>
        <taxon>Aspergillaceae</taxon>
        <taxon>Penicillium</taxon>
    </lineage>
</organism>
<sequence>MGSSRSHSLHHASGRDETTIDHNAAYERIVGRVRDDPLLTEMAPSEADYEKLASYMTSMSFLGFIPEHRERCKGEEFTRLYRIVSVAFAQARSKFVDYLLDDYSNGLQYADGGE</sequence>
<accession>A0A1Q5UBZ6</accession>
<evidence type="ECO:0000256" key="1">
    <source>
        <dbReference type="SAM" id="MobiDB-lite"/>
    </source>
</evidence>
<evidence type="ECO:0000313" key="2">
    <source>
        <dbReference type="EMBL" id="OKP10002.1"/>
    </source>
</evidence>
<gene>
    <name evidence="2" type="ORF">PENSUB_4592</name>
</gene>
<comment type="caution">
    <text evidence="2">The sequence shown here is derived from an EMBL/GenBank/DDBJ whole genome shotgun (WGS) entry which is preliminary data.</text>
</comment>
<reference evidence="2 3" key="1">
    <citation type="submission" date="2016-10" db="EMBL/GenBank/DDBJ databases">
        <title>Genome sequence of the ascomycete fungus Penicillium subrubescens.</title>
        <authorList>
            <person name="De Vries R.P."/>
            <person name="Peng M."/>
            <person name="Dilokpimol A."/>
            <person name="Hilden K."/>
            <person name="Makela M.R."/>
            <person name="Grigoriev I."/>
            <person name="Riley R."/>
            <person name="Granchi Z."/>
        </authorList>
    </citation>
    <scope>NUCLEOTIDE SEQUENCE [LARGE SCALE GENOMIC DNA]</scope>
    <source>
        <strain evidence="2 3">CBS 132785</strain>
    </source>
</reference>